<dbReference type="OrthoDB" id="9992747at2759"/>
<feature type="region of interest" description="Disordered" evidence="1">
    <location>
        <begin position="127"/>
        <end position="160"/>
    </location>
</feature>
<evidence type="ECO:0000313" key="4">
    <source>
        <dbReference type="RefSeq" id="XP_022820384.1"/>
    </source>
</evidence>
<keyword evidence="2" id="KW-0732">Signal</keyword>
<dbReference type="GeneID" id="111352223"/>
<gene>
    <name evidence="4" type="primary">LOC111352223</name>
</gene>
<feature type="chain" id="PRO_5039907543" evidence="2">
    <location>
        <begin position="18"/>
        <end position="160"/>
    </location>
</feature>
<dbReference type="Proteomes" id="UP000301870">
    <property type="component" value="Chromosome 2"/>
</dbReference>
<sequence length="160" mass="18010">MKMIVFLIISIIAIVNCLEPLVDNNIDEETKTVLNKYINSIPDIESRFVIDDSLTKVIDYYFKGKINTLPLYKLSLTIDRNPVKIPWSTDQVGENHNKDEIQKALNEQLDKKTKGKHYKVKMISKLSMAKKKRTTEPPLTTEATSAPSASSATPASGEIE</sequence>
<dbReference type="RefSeq" id="XP_022820384.1">
    <property type="nucleotide sequence ID" value="XM_022964616.1"/>
</dbReference>
<feature type="signal peptide" evidence="2">
    <location>
        <begin position="1"/>
        <end position="17"/>
    </location>
</feature>
<accession>A0A9J7E1Z3</accession>
<name>A0A9J7E1Z3_SPOLT</name>
<dbReference type="KEGG" id="sliu:111352223"/>
<evidence type="ECO:0000313" key="3">
    <source>
        <dbReference type="Proteomes" id="UP000301870"/>
    </source>
</evidence>
<reference evidence="4" key="1">
    <citation type="submission" date="2025-08" db="UniProtKB">
        <authorList>
            <consortium name="RefSeq"/>
        </authorList>
    </citation>
    <scope>IDENTIFICATION</scope>
    <source>
        <strain evidence="4">Ishihara</strain>
        <tissue evidence="4">Whole body</tissue>
    </source>
</reference>
<keyword evidence="3" id="KW-1185">Reference proteome</keyword>
<proteinExistence type="predicted"/>
<dbReference type="AlphaFoldDB" id="A0A9J7E1Z3"/>
<protein>
    <submittedName>
        <fullName evidence="4">Uncharacterized protein LOC111352223</fullName>
    </submittedName>
</protein>
<evidence type="ECO:0000256" key="2">
    <source>
        <dbReference type="SAM" id="SignalP"/>
    </source>
</evidence>
<evidence type="ECO:0000256" key="1">
    <source>
        <dbReference type="SAM" id="MobiDB-lite"/>
    </source>
</evidence>
<organism evidence="3 4">
    <name type="scientific">Spodoptera litura</name>
    <name type="common">Asian cotton leafworm</name>
    <dbReference type="NCBI Taxonomy" id="69820"/>
    <lineage>
        <taxon>Eukaryota</taxon>
        <taxon>Metazoa</taxon>
        <taxon>Ecdysozoa</taxon>
        <taxon>Arthropoda</taxon>
        <taxon>Hexapoda</taxon>
        <taxon>Insecta</taxon>
        <taxon>Pterygota</taxon>
        <taxon>Neoptera</taxon>
        <taxon>Endopterygota</taxon>
        <taxon>Lepidoptera</taxon>
        <taxon>Glossata</taxon>
        <taxon>Ditrysia</taxon>
        <taxon>Noctuoidea</taxon>
        <taxon>Noctuidae</taxon>
        <taxon>Amphipyrinae</taxon>
        <taxon>Spodoptera</taxon>
    </lineage>
</organism>
<feature type="compositionally biased region" description="Low complexity" evidence="1">
    <location>
        <begin position="136"/>
        <end position="160"/>
    </location>
</feature>